<dbReference type="GO" id="GO:0000981">
    <property type="term" value="F:DNA-binding transcription factor activity, RNA polymerase II-specific"/>
    <property type="evidence" value="ECO:0007669"/>
    <property type="project" value="InterPro"/>
</dbReference>
<dbReference type="PROSITE" id="PS00463">
    <property type="entry name" value="ZN2_CY6_FUNGAL_1"/>
    <property type="match status" value="1"/>
</dbReference>
<keyword evidence="2" id="KW-0539">Nucleus</keyword>
<proteinExistence type="predicted"/>
<evidence type="ECO:0000256" key="1">
    <source>
        <dbReference type="ARBA" id="ARBA00004123"/>
    </source>
</evidence>
<dbReference type="PANTHER" id="PTHR37534:SF46">
    <property type="entry name" value="ZN(II)2CYS6 TRANSCRIPTION FACTOR (EUROFUNG)"/>
    <property type="match status" value="1"/>
</dbReference>
<dbReference type="AlphaFoldDB" id="W9K0N0"/>
<dbReference type="GO" id="GO:0005634">
    <property type="term" value="C:nucleus"/>
    <property type="evidence" value="ECO:0007669"/>
    <property type="project" value="UniProtKB-SubCell"/>
</dbReference>
<dbReference type="Proteomes" id="UP000030766">
    <property type="component" value="Unassembled WGS sequence"/>
</dbReference>
<dbReference type="HOGENOM" id="CLU_009030_4_0_1"/>
<name>W9K0N0_FUSOX</name>
<comment type="subcellular location">
    <subcellularLocation>
        <location evidence="1">Nucleus</location>
    </subcellularLocation>
</comment>
<dbReference type="Pfam" id="PF11951">
    <property type="entry name" value="Fungal_trans_2"/>
    <property type="match status" value="1"/>
</dbReference>
<evidence type="ECO:0000256" key="2">
    <source>
        <dbReference type="ARBA" id="ARBA00023242"/>
    </source>
</evidence>
<reference evidence="4" key="1">
    <citation type="submission" date="2011-06" db="EMBL/GenBank/DDBJ databases">
        <title>The Genome Sequence of Fusarium oxysporum Fo47.</title>
        <authorList>
            <consortium name="The Broad Institute Genome Sequencing Platform"/>
            <person name="Ma L.-J."/>
            <person name="Gale L.R."/>
            <person name="Schwartz D.C."/>
            <person name="Zhou S."/>
            <person name="Corby-Kistler H."/>
            <person name="Young S.K."/>
            <person name="Zeng Q."/>
            <person name="Gargeya S."/>
            <person name="Fitzgerald M."/>
            <person name="Haas B."/>
            <person name="Abouelleil A."/>
            <person name="Alvarado L."/>
            <person name="Arachchi H.M."/>
            <person name="Berlin A."/>
            <person name="Brown A."/>
            <person name="Chapman S.B."/>
            <person name="Chen Z."/>
            <person name="Dunbar C."/>
            <person name="Freedman E."/>
            <person name="Gearin G."/>
            <person name="Gellesch M."/>
            <person name="Goldberg J."/>
            <person name="Griggs A."/>
            <person name="Gujja S."/>
            <person name="Heiman D."/>
            <person name="Howarth C."/>
            <person name="Larson L."/>
            <person name="Lui A."/>
            <person name="MacDonald P.J.P."/>
            <person name="Mehta T."/>
            <person name="Montmayeur A."/>
            <person name="Murphy C."/>
            <person name="Neiman D."/>
            <person name="Pearson M."/>
            <person name="Priest M."/>
            <person name="Roberts A."/>
            <person name="Saif S."/>
            <person name="Shea T."/>
            <person name="Shenoy N."/>
            <person name="Sisk P."/>
            <person name="Stolte C."/>
            <person name="Sykes S."/>
            <person name="Wortman J."/>
            <person name="Nusbaum C."/>
            <person name="Birren B."/>
        </authorList>
    </citation>
    <scope>NUCLEOTIDE SEQUENCE [LARGE SCALE GENOMIC DNA]</scope>
    <source>
        <strain evidence="4">Fo47</strain>
    </source>
</reference>
<dbReference type="InterPro" id="IPR001138">
    <property type="entry name" value="Zn2Cys6_DnaBD"/>
</dbReference>
<dbReference type="VEuPathDB" id="FungiDB:FOZG_11999"/>
<evidence type="ECO:0000259" key="3">
    <source>
        <dbReference type="PROSITE" id="PS50048"/>
    </source>
</evidence>
<dbReference type="Gene3D" id="4.10.240.10">
    <property type="entry name" value="Zn(2)-C6 fungal-type DNA-binding domain"/>
    <property type="match status" value="1"/>
</dbReference>
<dbReference type="InterPro" id="IPR036864">
    <property type="entry name" value="Zn2-C6_fun-type_DNA-bd_sf"/>
</dbReference>
<dbReference type="EMBL" id="JH717903">
    <property type="protein sequence ID" value="EWZ36264.1"/>
    <property type="molecule type" value="Genomic_DNA"/>
</dbReference>
<dbReference type="PANTHER" id="PTHR37534">
    <property type="entry name" value="TRANSCRIPTIONAL ACTIVATOR PROTEIN UGA3"/>
    <property type="match status" value="1"/>
</dbReference>
<reference evidence="4" key="2">
    <citation type="submission" date="2012-06" db="EMBL/GenBank/DDBJ databases">
        <title>Annotation of the Genome Sequence of Fusarium oxysporum Fo47.</title>
        <authorList>
            <consortium name="The Broad Institute Genomics Platform"/>
            <person name="Ma L.-J."/>
            <person name="Corby-Kistler H."/>
            <person name="Broz K."/>
            <person name="Gale L.R."/>
            <person name="Jonkers W."/>
            <person name="O'Donnell K."/>
            <person name="Ploetz R."/>
            <person name="Steinberg C."/>
            <person name="Schwartz D.C."/>
            <person name="VanEtten H."/>
            <person name="Zhou S."/>
            <person name="Young S.K."/>
            <person name="Zeng Q."/>
            <person name="Gargeya S."/>
            <person name="Fitzgerald M."/>
            <person name="Abouelleil A."/>
            <person name="Alvarado L."/>
            <person name="Chapman S.B."/>
            <person name="Gainer-Dewar J."/>
            <person name="Goldberg J."/>
            <person name="Griggs A."/>
            <person name="Gujja S."/>
            <person name="Hansen M."/>
            <person name="Howarth C."/>
            <person name="Imamovic A."/>
            <person name="Ireland A."/>
            <person name="Larimer J."/>
            <person name="McCowan C."/>
            <person name="Murphy C."/>
            <person name="Pearson M."/>
            <person name="Poon T.W."/>
            <person name="Priest M."/>
            <person name="Roberts A."/>
            <person name="Saif S."/>
            <person name="Shea T."/>
            <person name="Sykes S."/>
            <person name="Wortman J."/>
            <person name="Nusbaum C."/>
            <person name="Birren B."/>
        </authorList>
    </citation>
    <scope>NUCLEOTIDE SEQUENCE</scope>
    <source>
        <strain evidence="4">Fo47</strain>
    </source>
</reference>
<feature type="domain" description="Zn(2)-C6 fungal-type" evidence="3">
    <location>
        <begin position="19"/>
        <end position="48"/>
    </location>
</feature>
<dbReference type="GO" id="GO:0008270">
    <property type="term" value="F:zinc ion binding"/>
    <property type="evidence" value="ECO:0007669"/>
    <property type="project" value="InterPro"/>
</dbReference>
<sequence>MPDMPPTQGARRRHRTFTGCWKCRSRKVKCDETRPWCLNCRRIGIQCSGYDSKIAWMEQDKSKPFQTDGRRILRSELTWAGFETLSSELLDLLILSCDDNPCHTQAYIYRERSSWTPKCHNPFSVFSSRPEILTPLRSSLNPTLLQELKPPPQGLDSITGPLQDERFLFHHYVTHVASIMLPYEHPYNPWQCYWATAALQLALSGQKVLYRAILAHSAFNIAHLLGNDAKMANIALRYYNAALSHLTHDLVHSKTDSSAMLASIMSLMFAEAYRGHSTDWKHHLRGARTLLWSYGEAYPWILSDLARSSLESLGVIEIIAGSSKWFNRSDFEANRQSPDAGNPDPLAMLSTPDFIFTIGAPRCVLECISKITHFSQAPLGDISRTTSNELLHEVLSCLNSVQSNSSFIPNNPPEAKHQAKAFISATYIYCYRTLLDVPPHAIQQHVHDTLGHVSAFLANSTGNFSAWPAFIAAAEAYTQEDLATAQEWVNWATSVGIGSRTSIKVVLYEIWRRREVISQQSGLDPGKVIMDWKQIMHELEFDSLLI</sequence>
<dbReference type="SMART" id="SM00066">
    <property type="entry name" value="GAL4"/>
    <property type="match status" value="1"/>
</dbReference>
<dbReference type="CDD" id="cd00067">
    <property type="entry name" value="GAL4"/>
    <property type="match status" value="1"/>
</dbReference>
<gene>
    <name evidence="4" type="ORF">FOZG_11999</name>
</gene>
<organism evidence="4">
    <name type="scientific">Fusarium oxysporum Fo47</name>
    <dbReference type="NCBI Taxonomy" id="660027"/>
    <lineage>
        <taxon>Eukaryota</taxon>
        <taxon>Fungi</taxon>
        <taxon>Dikarya</taxon>
        <taxon>Ascomycota</taxon>
        <taxon>Pezizomycotina</taxon>
        <taxon>Sordariomycetes</taxon>
        <taxon>Hypocreomycetidae</taxon>
        <taxon>Hypocreales</taxon>
        <taxon>Nectriaceae</taxon>
        <taxon>Fusarium</taxon>
        <taxon>Fusarium oxysporum species complex</taxon>
    </lineage>
</organism>
<protein>
    <recommendedName>
        <fullName evidence="3">Zn(2)-C6 fungal-type domain-containing protein</fullName>
    </recommendedName>
</protein>
<evidence type="ECO:0000313" key="4">
    <source>
        <dbReference type="EMBL" id="EWZ36264.1"/>
    </source>
</evidence>
<dbReference type="InterPro" id="IPR021858">
    <property type="entry name" value="Fun_TF"/>
</dbReference>
<accession>W9K0N0</accession>
<dbReference type="SUPFAM" id="SSF57701">
    <property type="entry name" value="Zn2/Cys6 DNA-binding domain"/>
    <property type="match status" value="1"/>
</dbReference>
<dbReference type="PROSITE" id="PS50048">
    <property type="entry name" value="ZN2_CY6_FUNGAL_2"/>
    <property type="match status" value="1"/>
</dbReference>
<dbReference type="Pfam" id="PF00172">
    <property type="entry name" value="Zn_clus"/>
    <property type="match status" value="1"/>
</dbReference>